<evidence type="ECO:0000313" key="2">
    <source>
        <dbReference type="EMBL" id="AKH48330.1"/>
    </source>
</evidence>
<proteinExistence type="predicted"/>
<sequence>MGSTPTPLDTDGPESRTMNEFLRELAEFLTSPRADFLFVGVASLPGLVWIAAATRRGQRYPERCHGEK</sequence>
<reference evidence="2" key="2">
    <citation type="submission" date="2015-03" db="EMBL/GenBank/DDBJ databases">
        <authorList>
            <person name="Chow C.-E.T."/>
            <person name="Winget D.M."/>
            <person name="White R.A.III."/>
            <person name="Hallam S.J."/>
            <person name="Suttle C.A."/>
        </authorList>
    </citation>
    <scope>NUCLEOTIDE SEQUENCE</scope>
    <source>
        <strain evidence="2">Oxic1_8</strain>
    </source>
</reference>
<dbReference type="EMBL" id="KR029603">
    <property type="protein sequence ID" value="AKH48330.1"/>
    <property type="molecule type" value="Genomic_DNA"/>
</dbReference>
<keyword evidence="1" id="KW-0812">Transmembrane</keyword>
<organism evidence="2">
    <name type="scientific">uncultured marine virus</name>
    <dbReference type="NCBI Taxonomy" id="186617"/>
    <lineage>
        <taxon>Viruses</taxon>
        <taxon>environmental samples</taxon>
    </lineage>
</organism>
<feature type="transmembrane region" description="Helical" evidence="1">
    <location>
        <begin position="36"/>
        <end position="53"/>
    </location>
</feature>
<reference evidence="2" key="1">
    <citation type="journal article" date="2015" name="Front. Microbiol.">
        <title>Combining genomic sequencing methods to explore viral diversity and reveal potential virus-host interactions.</title>
        <authorList>
            <person name="Chow C.E."/>
            <person name="Winget D.M."/>
            <person name="White R.A.III."/>
            <person name="Hallam S.J."/>
            <person name="Suttle C.A."/>
        </authorList>
    </citation>
    <scope>NUCLEOTIDE SEQUENCE</scope>
    <source>
        <strain evidence="2">Oxic1_8</strain>
    </source>
</reference>
<accession>A0A0F7L8Q4</accession>
<keyword evidence="1" id="KW-0472">Membrane</keyword>
<keyword evidence="1" id="KW-1133">Transmembrane helix</keyword>
<name>A0A0F7L8Q4_9VIRU</name>
<protein>
    <submittedName>
        <fullName evidence="2">Uncharacterized protein</fullName>
    </submittedName>
</protein>
<evidence type="ECO:0000256" key="1">
    <source>
        <dbReference type="SAM" id="Phobius"/>
    </source>
</evidence>